<evidence type="ECO:0000256" key="5">
    <source>
        <dbReference type="SAM" id="Phobius"/>
    </source>
</evidence>
<dbReference type="RefSeq" id="WP_312747939.1">
    <property type="nucleotide sequence ID" value="NZ_CP116968.1"/>
</dbReference>
<evidence type="ECO:0000259" key="6">
    <source>
        <dbReference type="Pfam" id="PF04116"/>
    </source>
</evidence>
<evidence type="ECO:0000313" key="8">
    <source>
        <dbReference type="Proteomes" id="UP001302494"/>
    </source>
</evidence>
<dbReference type="Proteomes" id="UP001302494">
    <property type="component" value="Chromosome"/>
</dbReference>
<feature type="domain" description="Fatty acid hydroxylase" evidence="6">
    <location>
        <begin position="88"/>
        <end position="224"/>
    </location>
</feature>
<reference evidence="7 8" key="1">
    <citation type="submission" date="2023-01" db="EMBL/GenBank/DDBJ databases">
        <title>Cultivation and genomic characterization of new, ubiquitous marine nitrite-oxidizing bacteria from the Nitrospirales.</title>
        <authorList>
            <person name="Mueller A.J."/>
            <person name="Daebeler A."/>
            <person name="Herbold C.W."/>
            <person name="Kirkegaard R.H."/>
            <person name="Daims H."/>
        </authorList>
    </citation>
    <scope>NUCLEOTIDE SEQUENCE [LARGE SCALE GENOMIC DNA]</scope>
    <source>
        <strain evidence="7 8">DK</strain>
    </source>
</reference>
<protein>
    <submittedName>
        <fullName evidence="7">Sterol desaturase family protein</fullName>
    </submittedName>
</protein>
<dbReference type="InterPro" id="IPR006694">
    <property type="entry name" value="Fatty_acid_hydroxylase"/>
</dbReference>
<evidence type="ECO:0000256" key="2">
    <source>
        <dbReference type="ARBA" id="ARBA00022692"/>
    </source>
</evidence>
<evidence type="ECO:0000256" key="1">
    <source>
        <dbReference type="ARBA" id="ARBA00004370"/>
    </source>
</evidence>
<feature type="transmembrane region" description="Helical" evidence="5">
    <location>
        <begin position="6"/>
        <end position="25"/>
    </location>
</feature>
<keyword evidence="3 5" id="KW-1133">Transmembrane helix</keyword>
<keyword evidence="2 5" id="KW-0812">Transmembrane</keyword>
<dbReference type="Pfam" id="PF04116">
    <property type="entry name" value="FA_hydroxylase"/>
    <property type="match status" value="1"/>
</dbReference>
<feature type="transmembrane region" description="Helical" evidence="5">
    <location>
        <begin position="81"/>
        <end position="100"/>
    </location>
</feature>
<evidence type="ECO:0000313" key="7">
    <source>
        <dbReference type="EMBL" id="WNM63377.1"/>
    </source>
</evidence>
<keyword evidence="4 5" id="KW-0472">Membrane</keyword>
<dbReference type="AlphaFoldDB" id="A0AA96GM59"/>
<name>A0AA96GM59_9BACT</name>
<dbReference type="KEGG" id="nneo:PQG83_06385"/>
<gene>
    <name evidence="7" type="ORF">PQG83_06385</name>
</gene>
<dbReference type="PANTHER" id="PTHR11863">
    <property type="entry name" value="STEROL DESATURASE"/>
    <property type="match status" value="1"/>
</dbReference>
<evidence type="ECO:0000256" key="3">
    <source>
        <dbReference type="ARBA" id="ARBA00022989"/>
    </source>
</evidence>
<organism evidence="7 8">
    <name type="scientific">Candidatus Nitrospira neomarina</name>
    <dbReference type="NCBI Taxonomy" id="3020899"/>
    <lineage>
        <taxon>Bacteria</taxon>
        <taxon>Pseudomonadati</taxon>
        <taxon>Nitrospirota</taxon>
        <taxon>Nitrospiria</taxon>
        <taxon>Nitrospirales</taxon>
        <taxon>Nitrospiraceae</taxon>
        <taxon>Nitrospira</taxon>
    </lineage>
</organism>
<keyword evidence="8" id="KW-1185">Reference proteome</keyword>
<evidence type="ECO:0000256" key="4">
    <source>
        <dbReference type="ARBA" id="ARBA00023136"/>
    </source>
</evidence>
<comment type="subcellular location">
    <subcellularLocation>
        <location evidence="1">Membrane</location>
    </subcellularLocation>
</comment>
<accession>A0AA96GM59</accession>
<dbReference type="GO" id="GO:0008610">
    <property type="term" value="P:lipid biosynthetic process"/>
    <property type="evidence" value="ECO:0007669"/>
    <property type="project" value="InterPro"/>
</dbReference>
<dbReference type="GO" id="GO:0016491">
    <property type="term" value="F:oxidoreductase activity"/>
    <property type="evidence" value="ECO:0007669"/>
    <property type="project" value="InterPro"/>
</dbReference>
<proteinExistence type="predicted"/>
<feature type="transmembrane region" description="Helical" evidence="5">
    <location>
        <begin position="141"/>
        <end position="165"/>
    </location>
</feature>
<dbReference type="InterPro" id="IPR050307">
    <property type="entry name" value="Sterol_Desaturase_Related"/>
</dbReference>
<sequence length="281" mass="32391">MNSDIIIRLSAFIGIFAIMAVWEWLSPRRAWSASRSTRWGINLAMGVGNTVFIRMLTASGAVGAAVLAAQGEVGFFNQVDWPWWGEFTLVVILLDLVVYFQHVLMHAVPLLWRLHMVHHTDVDFDVTTGVRFHPLEILLSMVIKISAVLLLGASPGAVVAFEVLLNATSMFNHSNVRIPWTVDRLLRWFLVTPDMHRIHHSVIPWETNRNFGFNLPWWDRLLGTYWRDPIQGHKRMEIGLEEYRDATQLTWWRLMALPFLGKPGKYPTWQTDEAEVTPRHD</sequence>
<feature type="transmembrane region" description="Helical" evidence="5">
    <location>
        <begin position="46"/>
        <end position="69"/>
    </location>
</feature>
<dbReference type="EMBL" id="CP116968">
    <property type="protein sequence ID" value="WNM63377.1"/>
    <property type="molecule type" value="Genomic_DNA"/>
</dbReference>
<dbReference type="GO" id="GO:0005506">
    <property type="term" value="F:iron ion binding"/>
    <property type="evidence" value="ECO:0007669"/>
    <property type="project" value="InterPro"/>
</dbReference>
<dbReference type="GO" id="GO:0016020">
    <property type="term" value="C:membrane"/>
    <property type="evidence" value="ECO:0007669"/>
    <property type="project" value="UniProtKB-SubCell"/>
</dbReference>